<evidence type="ECO:0000256" key="3">
    <source>
        <dbReference type="ARBA" id="ARBA00022448"/>
    </source>
</evidence>
<dbReference type="GO" id="GO:0043190">
    <property type="term" value="C:ATP-binding cassette (ABC) transporter complex"/>
    <property type="evidence" value="ECO:0007669"/>
    <property type="project" value="InterPro"/>
</dbReference>
<keyword evidence="3" id="KW-0813">Transport</keyword>
<dbReference type="GO" id="GO:0030313">
    <property type="term" value="C:cell envelope"/>
    <property type="evidence" value="ECO:0007669"/>
    <property type="project" value="UniProtKB-SubCell"/>
</dbReference>
<dbReference type="Gene3D" id="3.10.105.10">
    <property type="entry name" value="Dipeptide-binding Protein, Domain 3"/>
    <property type="match status" value="1"/>
</dbReference>
<comment type="subcellular location">
    <subcellularLocation>
        <location evidence="1">Cell envelope</location>
    </subcellularLocation>
</comment>
<dbReference type="GO" id="GO:1904680">
    <property type="term" value="F:peptide transmembrane transporter activity"/>
    <property type="evidence" value="ECO:0007669"/>
    <property type="project" value="TreeGrafter"/>
</dbReference>
<reference evidence="6 7" key="1">
    <citation type="submission" date="2018-10" db="EMBL/GenBank/DDBJ databases">
        <title>Relationship between Morphology and Antimicrobial Activity in Streptomyces.</title>
        <authorList>
            <person name="Kang H.J."/>
            <person name="Kim S.B."/>
        </authorList>
    </citation>
    <scope>NUCLEOTIDE SEQUENCE [LARGE SCALE GENOMIC DNA]</scope>
    <source>
        <strain evidence="6 7">BH38</strain>
    </source>
</reference>
<proteinExistence type="inferred from homology"/>
<accession>A0A387HF58</accession>
<dbReference type="OrthoDB" id="9801912at2"/>
<evidence type="ECO:0000313" key="6">
    <source>
        <dbReference type="EMBL" id="AYG80923.1"/>
    </source>
</evidence>
<keyword evidence="4" id="KW-0732">Signal</keyword>
<evidence type="ECO:0000256" key="4">
    <source>
        <dbReference type="ARBA" id="ARBA00022729"/>
    </source>
</evidence>
<dbReference type="InterPro" id="IPR030678">
    <property type="entry name" value="Peptide/Ni-bd"/>
</dbReference>
<dbReference type="PANTHER" id="PTHR30290:SF10">
    <property type="entry name" value="PERIPLASMIC OLIGOPEPTIDE-BINDING PROTEIN-RELATED"/>
    <property type="match status" value="1"/>
</dbReference>
<dbReference type="GO" id="GO:0015833">
    <property type="term" value="P:peptide transport"/>
    <property type="evidence" value="ECO:0007669"/>
    <property type="project" value="TreeGrafter"/>
</dbReference>
<dbReference type="Pfam" id="PF00496">
    <property type="entry name" value="SBP_bac_5"/>
    <property type="match status" value="1"/>
</dbReference>
<protein>
    <submittedName>
        <fullName evidence="6">Heme-binding protein A</fullName>
    </submittedName>
</protein>
<keyword evidence="7" id="KW-1185">Reference proteome</keyword>
<sequence>MRSIRMRMVGIGTAVVVAGVAGWQLLPSDQAKKDPIVVGTTDVITALDPAGAYDAGSWAIYNNVYQSLLTFRQGSTTPVPDAAKSCTFVGQKLQTYQCVMREGITFSSGRKMTAEDVKYSFDRMLKISDKLGPAPLFSMLGSVQAEGDTVTFNLKSKDATFPSKLATGAGAIVDRDQYPAGALRTENSVVGSGPYLLKEYKKDSSGRPVSASLEPNPDYKGAVTKRGLPITVRYFAEADQLSAAWQAKQVDVAHREMPPEVLAKLSPSPDLRISTSPGYDTRQLNFNLKSSSPVSKTKVREAAAALVDRAALASAVYSGTVDPLFSVIPQGFTGHSTAFFDAYPKPDPVKAKGLLKAAGEQLPVRFDLAYRKLGANGAEADQLKQQLERDGLFKVTLIAEPDWPKMQQNYAEGKYDAYTAGWLADFPDPDNFAQPLVGTGNSLHNGYSDKETDDIIRRTQEFTDRGRAADDFKSLQEKVAQDVPLIPLWQGKNYVLGNKDVSGSQYLSDGTGVWRLWELGWI</sequence>
<dbReference type="Gene3D" id="3.40.190.10">
    <property type="entry name" value="Periplasmic binding protein-like II"/>
    <property type="match status" value="1"/>
</dbReference>
<dbReference type="GO" id="GO:0042597">
    <property type="term" value="C:periplasmic space"/>
    <property type="evidence" value="ECO:0007669"/>
    <property type="project" value="UniProtKB-ARBA"/>
</dbReference>
<dbReference type="KEGG" id="shun:DWB77_03061"/>
<dbReference type="RefSeq" id="WP_120721788.1">
    <property type="nucleotide sequence ID" value="NZ_CP032698.1"/>
</dbReference>
<dbReference type="PIRSF" id="PIRSF002741">
    <property type="entry name" value="MppA"/>
    <property type="match status" value="1"/>
</dbReference>
<dbReference type="EMBL" id="CP032698">
    <property type="protein sequence ID" value="AYG80923.1"/>
    <property type="molecule type" value="Genomic_DNA"/>
</dbReference>
<feature type="domain" description="Solute-binding protein family 5" evidence="5">
    <location>
        <begin position="77"/>
        <end position="442"/>
    </location>
</feature>
<evidence type="ECO:0000256" key="1">
    <source>
        <dbReference type="ARBA" id="ARBA00004196"/>
    </source>
</evidence>
<dbReference type="AlphaFoldDB" id="A0A387HF58"/>
<dbReference type="InterPro" id="IPR000914">
    <property type="entry name" value="SBP_5_dom"/>
</dbReference>
<evidence type="ECO:0000259" key="5">
    <source>
        <dbReference type="Pfam" id="PF00496"/>
    </source>
</evidence>
<dbReference type="Gene3D" id="3.90.76.10">
    <property type="entry name" value="Dipeptide-binding Protein, Domain 1"/>
    <property type="match status" value="1"/>
</dbReference>
<dbReference type="InterPro" id="IPR039424">
    <property type="entry name" value="SBP_5"/>
</dbReference>
<name>A0A387HF58_9ACTN</name>
<organism evidence="6 7">
    <name type="scientific">Streptomyces hundungensis</name>
    <dbReference type="NCBI Taxonomy" id="1077946"/>
    <lineage>
        <taxon>Bacteria</taxon>
        <taxon>Bacillati</taxon>
        <taxon>Actinomycetota</taxon>
        <taxon>Actinomycetes</taxon>
        <taxon>Kitasatosporales</taxon>
        <taxon>Streptomycetaceae</taxon>
        <taxon>Streptomyces</taxon>
    </lineage>
</organism>
<gene>
    <name evidence="6" type="primary">hbpA_2</name>
    <name evidence="6" type="ORF">DWB77_03061</name>
</gene>
<dbReference type="SUPFAM" id="SSF53850">
    <property type="entry name" value="Periplasmic binding protein-like II"/>
    <property type="match status" value="1"/>
</dbReference>
<dbReference type="PANTHER" id="PTHR30290">
    <property type="entry name" value="PERIPLASMIC BINDING COMPONENT OF ABC TRANSPORTER"/>
    <property type="match status" value="1"/>
</dbReference>
<comment type="similarity">
    <text evidence="2">Belongs to the bacterial solute-binding protein 5 family.</text>
</comment>
<evidence type="ECO:0000256" key="2">
    <source>
        <dbReference type="ARBA" id="ARBA00005695"/>
    </source>
</evidence>
<dbReference type="Proteomes" id="UP000271554">
    <property type="component" value="Chromosome"/>
</dbReference>
<evidence type="ECO:0000313" key="7">
    <source>
        <dbReference type="Proteomes" id="UP000271554"/>
    </source>
</evidence>